<dbReference type="PRINTS" id="PR00740">
    <property type="entry name" value="GLHYDRLASE27"/>
</dbReference>
<dbReference type="Pfam" id="PF16499">
    <property type="entry name" value="Melibiase_2"/>
    <property type="match status" value="1"/>
</dbReference>
<organism evidence="9 10">
    <name type="scientific">Ambispora leptoticha</name>
    <dbReference type="NCBI Taxonomy" id="144679"/>
    <lineage>
        <taxon>Eukaryota</taxon>
        <taxon>Fungi</taxon>
        <taxon>Fungi incertae sedis</taxon>
        <taxon>Mucoromycota</taxon>
        <taxon>Glomeromycotina</taxon>
        <taxon>Glomeromycetes</taxon>
        <taxon>Archaeosporales</taxon>
        <taxon>Ambisporaceae</taxon>
        <taxon>Ambispora</taxon>
    </lineage>
</organism>
<dbReference type="CDD" id="cd14792">
    <property type="entry name" value="GH27"/>
    <property type="match status" value="1"/>
</dbReference>
<dbReference type="InterPro" id="IPR013785">
    <property type="entry name" value="Aldolase_TIM"/>
</dbReference>
<dbReference type="EC" id="3.2.1.22" evidence="3 7"/>
<evidence type="ECO:0000313" key="10">
    <source>
        <dbReference type="Proteomes" id="UP000789508"/>
    </source>
</evidence>
<dbReference type="Gene3D" id="2.60.40.1180">
    <property type="entry name" value="Golgi alpha-mannosidase II"/>
    <property type="match status" value="1"/>
</dbReference>
<dbReference type="GO" id="GO:0004557">
    <property type="term" value="F:alpha-galactosidase activity"/>
    <property type="evidence" value="ECO:0007669"/>
    <property type="project" value="UniProtKB-EC"/>
</dbReference>
<dbReference type="InterPro" id="IPR013780">
    <property type="entry name" value="Glyco_hydro_b"/>
</dbReference>
<dbReference type="Pfam" id="PF17801">
    <property type="entry name" value="Melibiase_C"/>
    <property type="match status" value="1"/>
</dbReference>
<evidence type="ECO:0000256" key="2">
    <source>
        <dbReference type="ARBA" id="ARBA00009743"/>
    </source>
</evidence>
<sequence length="456" mass="51714">FRLERRGADIKIPELQLPDHKLQLPDIKSDVVTQVGCRIRVGTKLLLTIDNVVTLIRETADALVSTGLRDLGYKYLNLDDCWMKSRSFFGEINYDNDKFPSGMKNLSDYIHERGLLFGIYSSAGFWTCQRRPGSLFREDIDAQSYASWGVDYLKYDNCYNLALDATGRPILYSICNWGEQDPWTWGAGIGNSWRTTGDINDVYRVNKKQDPRHCNPCGMLEILDSTVGLEGYSKPGGFNDLDMLEVGNGGMTHEEYKTHFSLWAALKSPLIIGCDVRNLTDGTRDILSNAEIIAVNQDPLGQSAKLVFRKDNSYDVWAGKLSEEYGLQNGVAILFNRGDTPQNVTMPFSLLQPFFQKYSTDNKTNNTNGTSNEVMVFSARDLWLKEELGIWVQEVTTYNIPSHGVVVLKLTLVYWGDDDEAQKLLKSPKYNGTSIHYNNGTSSNIHKRRTFINKRW</sequence>
<dbReference type="Proteomes" id="UP000789508">
    <property type="component" value="Unassembled WGS sequence"/>
</dbReference>
<dbReference type="InterPro" id="IPR041233">
    <property type="entry name" value="Melibiase_C"/>
</dbReference>
<evidence type="ECO:0000256" key="4">
    <source>
        <dbReference type="ARBA" id="ARBA00022729"/>
    </source>
</evidence>
<dbReference type="EMBL" id="CAJVPS010008106">
    <property type="protein sequence ID" value="CAG8640535.1"/>
    <property type="molecule type" value="Genomic_DNA"/>
</dbReference>
<dbReference type="SUPFAM" id="SSF51445">
    <property type="entry name" value="(Trans)glycosidases"/>
    <property type="match status" value="1"/>
</dbReference>
<evidence type="ECO:0000256" key="7">
    <source>
        <dbReference type="RuleBase" id="RU361168"/>
    </source>
</evidence>
<evidence type="ECO:0000256" key="6">
    <source>
        <dbReference type="ARBA" id="ARBA00023295"/>
    </source>
</evidence>
<dbReference type="AlphaFoldDB" id="A0A9N9H0V2"/>
<keyword evidence="5 7" id="KW-0378">Hydrolase</keyword>
<dbReference type="Gene3D" id="3.20.20.70">
    <property type="entry name" value="Aldolase class I"/>
    <property type="match status" value="1"/>
</dbReference>
<dbReference type="SUPFAM" id="SSF51011">
    <property type="entry name" value="Glycosyl hydrolase domain"/>
    <property type="match status" value="1"/>
</dbReference>
<feature type="non-terminal residue" evidence="9">
    <location>
        <position position="1"/>
    </location>
</feature>
<dbReference type="PROSITE" id="PS00512">
    <property type="entry name" value="ALPHA_GALACTOSIDASE"/>
    <property type="match status" value="1"/>
</dbReference>
<protein>
    <recommendedName>
        <fullName evidence="3 7">Alpha-galactosidase</fullName>
        <ecNumber evidence="3 7">3.2.1.22</ecNumber>
    </recommendedName>
    <alternativeName>
        <fullName evidence="7">Melibiase</fullName>
    </alternativeName>
</protein>
<keyword evidence="7" id="KW-1015">Disulfide bond</keyword>
<evidence type="ECO:0000256" key="3">
    <source>
        <dbReference type="ARBA" id="ARBA00012755"/>
    </source>
</evidence>
<accession>A0A9N9H0V2</accession>
<evidence type="ECO:0000259" key="8">
    <source>
        <dbReference type="Pfam" id="PF17801"/>
    </source>
</evidence>
<comment type="catalytic activity">
    <reaction evidence="1 7">
        <text>Hydrolysis of terminal, non-reducing alpha-D-galactose residues in alpha-D-galactosides, including galactose oligosaccharides, galactomannans and galactolipids.</text>
        <dbReference type="EC" id="3.2.1.22"/>
    </reaction>
</comment>
<evidence type="ECO:0000313" key="9">
    <source>
        <dbReference type="EMBL" id="CAG8640535.1"/>
    </source>
</evidence>
<comment type="similarity">
    <text evidence="2 7">Belongs to the glycosyl hydrolase 27 family.</text>
</comment>
<dbReference type="InterPro" id="IPR000111">
    <property type="entry name" value="Glyco_hydro_27/36_CS"/>
</dbReference>
<dbReference type="GO" id="GO:0005975">
    <property type="term" value="P:carbohydrate metabolic process"/>
    <property type="evidence" value="ECO:0007669"/>
    <property type="project" value="InterPro"/>
</dbReference>
<proteinExistence type="inferred from homology"/>
<dbReference type="InterPro" id="IPR017853">
    <property type="entry name" value="GH"/>
</dbReference>
<reference evidence="9" key="1">
    <citation type="submission" date="2021-06" db="EMBL/GenBank/DDBJ databases">
        <authorList>
            <person name="Kallberg Y."/>
            <person name="Tangrot J."/>
            <person name="Rosling A."/>
        </authorList>
    </citation>
    <scope>NUCLEOTIDE SEQUENCE</scope>
    <source>
        <strain evidence="9">FL130A</strain>
    </source>
</reference>
<feature type="domain" description="Alpha galactosidase C-terminal" evidence="8">
    <location>
        <begin position="311"/>
        <end position="410"/>
    </location>
</feature>
<dbReference type="PANTHER" id="PTHR11452:SF75">
    <property type="entry name" value="ALPHA-GALACTOSIDASE MEL1"/>
    <property type="match status" value="1"/>
</dbReference>
<keyword evidence="4" id="KW-0732">Signal</keyword>
<name>A0A9N9H0V2_9GLOM</name>
<gene>
    <name evidence="9" type="ORF">ALEPTO_LOCUS9693</name>
</gene>
<keyword evidence="10" id="KW-1185">Reference proteome</keyword>
<keyword evidence="6 7" id="KW-0326">Glycosidase</keyword>
<comment type="caution">
    <text evidence="9">The sequence shown here is derived from an EMBL/GenBank/DDBJ whole genome shotgun (WGS) entry which is preliminary data.</text>
</comment>
<dbReference type="OrthoDB" id="5795902at2759"/>
<evidence type="ECO:0000256" key="1">
    <source>
        <dbReference type="ARBA" id="ARBA00001255"/>
    </source>
</evidence>
<evidence type="ECO:0000256" key="5">
    <source>
        <dbReference type="ARBA" id="ARBA00022801"/>
    </source>
</evidence>
<dbReference type="InterPro" id="IPR002241">
    <property type="entry name" value="Glyco_hydro_27"/>
</dbReference>
<dbReference type="PANTHER" id="PTHR11452">
    <property type="entry name" value="ALPHA-GALACTOSIDASE/ALPHA-N-ACETYLGALACTOSAMINIDASE"/>
    <property type="match status" value="1"/>
</dbReference>